<evidence type="ECO:0000256" key="10">
    <source>
        <dbReference type="RuleBase" id="RU366035"/>
    </source>
</evidence>
<evidence type="ECO:0000256" key="3">
    <source>
        <dbReference type="ARBA" id="ARBA00010780"/>
    </source>
</evidence>
<comment type="subcellular location">
    <subcellularLocation>
        <location evidence="2 10">Cell membrane</location>
        <topology evidence="2 10">Multi-pass membrane protein</topology>
    </subcellularLocation>
</comment>
<feature type="non-terminal residue" evidence="11">
    <location>
        <position position="639"/>
    </location>
</feature>
<feature type="transmembrane region" description="Helical" evidence="10">
    <location>
        <begin position="303"/>
        <end position="325"/>
    </location>
</feature>
<keyword evidence="7 10" id="KW-1133">Transmembrane helix</keyword>
<evidence type="ECO:0000256" key="2">
    <source>
        <dbReference type="ARBA" id="ARBA00004651"/>
    </source>
</evidence>
<keyword evidence="12" id="KW-1185">Reference proteome</keyword>
<dbReference type="PANTHER" id="PTHR31030:SF1">
    <property type="entry name" value="PLASMA MEMBRANE FUSION PROTEIN PRM1"/>
    <property type="match status" value="1"/>
</dbReference>
<evidence type="ECO:0000256" key="4">
    <source>
        <dbReference type="ARBA" id="ARBA00022475"/>
    </source>
</evidence>
<dbReference type="InterPro" id="IPR026777">
    <property type="entry name" value="PRM1"/>
</dbReference>
<evidence type="ECO:0000256" key="5">
    <source>
        <dbReference type="ARBA" id="ARBA00022692"/>
    </source>
</evidence>
<comment type="function">
    <text evidence="1 10">Involved in cell fusion during mating by stabilizing the plasma membrane fusion event.</text>
</comment>
<dbReference type="AlphaFoldDB" id="A0A0C3C8V4"/>
<dbReference type="PANTHER" id="PTHR31030">
    <property type="entry name" value="PLASMA MEMBRANE FUSION PROTEIN PRM1"/>
    <property type="match status" value="1"/>
</dbReference>
<evidence type="ECO:0000256" key="1">
    <source>
        <dbReference type="ARBA" id="ARBA00002512"/>
    </source>
</evidence>
<dbReference type="OrthoDB" id="10248838at2759"/>
<dbReference type="EMBL" id="KN831772">
    <property type="protein sequence ID" value="KIM45285.1"/>
    <property type="molecule type" value="Genomic_DNA"/>
</dbReference>
<protein>
    <recommendedName>
        <fullName evidence="10">Plasma membrane fusion protein PRM1</fullName>
    </recommendedName>
</protein>
<dbReference type="GO" id="GO:0005886">
    <property type="term" value="C:plasma membrane"/>
    <property type="evidence" value="ECO:0007669"/>
    <property type="project" value="UniProtKB-SubCell"/>
</dbReference>
<keyword evidence="6 10" id="KW-0184">Conjugation</keyword>
<feature type="transmembrane region" description="Helical" evidence="10">
    <location>
        <begin position="612"/>
        <end position="634"/>
    </location>
</feature>
<reference evidence="12" key="2">
    <citation type="submission" date="2015-01" db="EMBL/GenBank/DDBJ databases">
        <title>Evolutionary Origins and Diversification of the Mycorrhizal Mutualists.</title>
        <authorList>
            <consortium name="DOE Joint Genome Institute"/>
            <consortium name="Mycorrhizal Genomics Consortium"/>
            <person name="Kohler A."/>
            <person name="Kuo A."/>
            <person name="Nagy L.G."/>
            <person name="Floudas D."/>
            <person name="Copeland A."/>
            <person name="Barry K.W."/>
            <person name="Cichocki N."/>
            <person name="Veneault-Fourrey C."/>
            <person name="LaButti K."/>
            <person name="Lindquist E.A."/>
            <person name="Lipzen A."/>
            <person name="Lundell T."/>
            <person name="Morin E."/>
            <person name="Murat C."/>
            <person name="Riley R."/>
            <person name="Ohm R."/>
            <person name="Sun H."/>
            <person name="Tunlid A."/>
            <person name="Henrissat B."/>
            <person name="Grigoriev I.V."/>
            <person name="Hibbett D.S."/>
            <person name="Martin F."/>
        </authorList>
    </citation>
    <scope>NUCLEOTIDE SEQUENCE [LARGE SCALE GENOMIC DNA]</scope>
    <source>
        <strain evidence="12">h7</strain>
    </source>
</reference>
<keyword evidence="8 10" id="KW-0472">Membrane</keyword>
<evidence type="ECO:0000256" key="7">
    <source>
        <dbReference type="ARBA" id="ARBA00022989"/>
    </source>
</evidence>
<keyword evidence="9" id="KW-0325">Glycoprotein</keyword>
<dbReference type="Proteomes" id="UP000053424">
    <property type="component" value="Unassembled WGS sequence"/>
</dbReference>
<organism evidence="11 12">
    <name type="scientific">Hebeloma cylindrosporum</name>
    <dbReference type="NCBI Taxonomy" id="76867"/>
    <lineage>
        <taxon>Eukaryota</taxon>
        <taxon>Fungi</taxon>
        <taxon>Dikarya</taxon>
        <taxon>Basidiomycota</taxon>
        <taxon>Agaricomycotina</taxon>
        <taxon>Agaricomycetes</taxon>
        <taxon>Agaricomycetidae</taxon>
        <taxon>Agaricales</taxon>
        <taxon>Agaricineae</taxon>
        <taxon>Hymenogastraceae</taxon>
        <taxon>Hebeloma</taxon>
    </lineage>
</organism>
<evidence type="ECO:0000256" key="6">
    <source>
        <dbReference type="ARBA" id="ARBA00022971"/>
    </source>
</evidence>
<dbReference type="STRING" id="686832.A0A0C3C8V4"/>
<proteinExistence type="inferred from homology"/>
<evidence type="ECO:0000313" key="11">
    <source>
        <dbReference type="EMBL" id="KIM45285.1"/>
    </source>
</evidence>
<evidence type="ECO:0000313" key="12">
    <source>
        <dbReference type="Proteomes" id="UP000053424"/>
    </source>
</evidence>
<sequence>MSISSWNAPPPTYDAHSATTSLTPYLQLPHLLSLTWLAYPILSLVFVAFRLQLSLASAQAAVLTAKDQLLTSCKAAEDAATSTASMPRYMALATNKQYAEAINASMNAARAALVLSLTVMETVINFIVDIYRSTLLCFLEFVVRGGLAILIGAVQELNNLLSTITGGLRTSIQSDIASANNIISSAIDAINKINPFGKISAPQINVPSLDALQNVTLPASFEDALTKLNASLPSVKDIKNTIEDVIDTPFELLKKDINDTFAGISFQPEGLPVPAINRLTFCNQLDPSVIDDVGRDLIKTAKIGVVILILLALLLIAFNCLLTWYKWRCMKRHLEYTRQAWLVDPTMIHATSKSNSAPQITMSDHNLMMLHATSEHPLITRITNQFSARFRLTPSQHTHTQWFFNYIFHAPALACFLIGFFGMMCIEIQLLAMGPLVAKFEARAASTVSDFSTTIATSINESMYNQSSLYANEVNSRVDEIQSTINDGVFGWVNGTTTTLNTTINAFYTDIQTAVTTVFGGTILENPANAFLKCFIGSKVDAIENALTFLHDNLHVDMPRVNQSVLILSPDSINEVAQPIAAAAIGGGDNDNGGLIMRLVNSYAESLRKERVMFAIFLAIWGVVVLMGLCVVFWHSYGR</sequence>
<reference evidence="11 12" key="1">
    <citation type="submission" date="2014-04" db="EMBL/GenBank/DDBJ databases">
        <authorList>
            <consortium name="DOE Joint Genome Institute"/>
            <person name="Kuo A."/>
            <person name="Gay G."/>
            <person name="Dore J."/>
            <person name="Kohler A."/>
            <person name="Nagy L.G."/>
            <person name="Floudas D."/>
            <person name="Copeland A."/>
            <person name="Barry K.W."/>
            <person name="Cichocki N."/>
            <person name="Veneault-Fourrey C."/>
            <person name="LaButti K."/>
            <person name="Lindquist E.A."/>
            <person name="Lipzen A."/>
            <person name="Lundell T."/>
            <person name="Morin E."/>
            <person name="Murat C."/>
            <person name="Sun H."/>
            <person name="Tunlid A."/>
            <person name="Henrissat B."/>
            <person name="Grigoriev I.V."/>
            <person name="Hibbett D.S."/>
            <person name="Martin F."/>
            <person name="Nordberg H.P."/>
            <person name="Cantor M.N."/>
            <person name="Hua S.X."/>
        </authorList>
    </citation>
    <scope>NUCLEOTIDE SEQUENCE [LARGE SCALE GENOMIC DNA]</scope>
    <source>
        <strain evidence="12">h7</strain>
    </source>
</reference>
<dbReference type="GO" id="GO:0032220">
    <property type="term" value="P:plasma membrane fusion involved in cytogamy"/>
    <property type="evidence" value="ECO:0007669"/>
    <property type="project" value="TreeGrafter"/>
</dbReference>
<keyword evidence="4 10" id="KW-1003">Cell membrane</keyword>
<evidence type="ECO:0000256" key="8">
    <source>
        <dbReference type="ARBA" id="ARBA00023136"/>
    </source>
</evidence>
<gene>
    <name evidence="11" type="ORF">M413DRAFT_66214</name>
</gene>
<accession>A0A0C3C8V4</accession>
<dbReference type="GO" id="GO:0043332">
    <property type="term" value="C:mating projection tip"/>
    <property type="evidence" value="ECO:0007669"/>
    <property type="project" value="UniProtKB-UniRule"/>
</dbReference>
<comment type="similarity">
    <text evidence="3 10">Belongs to the PRM1 family.</text>
</comment>
<comment type="caution">
    <text evidence="10">Lacks conserved residue(s) required for the propagation of feature annotation.</text>
</comment>
<evidence type="ECO:0000256" key="9">
    <source>
        <dbReference type="ARBA" id="ARBA00023180"/>
    </source>
</evidence>
<keyword evidence="5 10" id="KW-0812">Transmembrane</keyword>
<name>A0A0C3C8V4_HEBCY</name>
<feature type="transmembrane region" description="Helical" evidence="10">
    <location>
        <begin position="403"/>
        <end position="426"/>
    </location>
</feature>
<dbReference type="HOGENOM" id="CLU_010191_2_0_1"/>